<keyword evidence="11" id="KW-0614">Plasmid</keyword>
<comment type="subcellular location">
    <subcellularLocation>
        <location evidence="2">Membrane</location>
    </subcellularLocation>
</comment>
<dbReference type="GO" id="GO:0004721">
    <property type="term" value="F:phosphoprotein phosphatase activity"/>
    <property type="evidence" value="ECO:0007669"/>
    <property type="project" value="TreeGrafter"/>
</dbReference>
<dbReference type="InterPro" id="IPR036890">
    <property type="entry name" value="HATPase_C_sf"/>
</dbReference>
<evidence type="ECO:0000256" key="1">
    <source>
        <dbReference type="ARBA" id="ARBA00000085"/>
    </source>
</evidence>
<dbReference type="PRINTS" id="PR00344">
    <property type="entry name" value="BCTRLSENSOR"/>
</dbReference>
<dbReference type="GO" id="GO:0000155">
    <property type="term" value="F:phosphorelay sensor kinase activity"/>
    <property type="evidence" value="ECO:0007669"/>
    <property type="project" value="TreeGrafter"/>
</dbReference>
<dbReference type="Proteomes" id="UP000319837">
    <property type="component" value="Plasmid unnamed1"/>
</dbReference>
<name>A0A553SQX5_NIACI</name>
<dbReference type="AlphaFoldDB" id="A0A553SQX5"/>
<evidence type="ECO:0000256" key="5">
    <source>
        <dbReference type="ARBA" id="ARBA00022679"/>
    </source>
</evidence>
<keyword evidence="4" id="KW-0597">Phosphoprotein</keyword>
<evidence type="ECO:0000259" key="10">
    <source>
        <dbReference type="PROSITE" id="PS50109"/>
    </source>
</evidence>
<dbReference type="PANTHER" id="PTHR45453:SF1">
    <property type="entry name" value="PHOSPHATE REGULON SENSOR PROTEIN PHOR"/>
    <property type="match status" value="1"/>
</dbReference>
<keyword evidence="5" id="KW-0808">Transferase</keyword>
<dbReference type="InterPro" id="IPR005467">
    <property type="entry name" value="His_kinase_dom"/>
</dbReference>
<dbReference type="SMART" id="SM00387">
    <property type="entry name" value="HATPase_c"/>
    <property type="match status" value="1"/>
</dbReference>
<dbReference type="SUPFAM" id="SSF55874">
    <property type="entry name" value="ATPase domain of HSP90 chaperone/DNA topoisomerase II/histidine kinase"/>
    <property type="match status" value="1"/>
</dbReference>
<keyword evidence="8 11" id="KW-0067">ATP-binding</keyword>
<gene>
    <name evidence="11" type="ORF">CEQ21_07445</name>
</gene>
<dbReference type="InterPro" id="IPR003594">
    <property type="entry name" value="HATPase_dom"/>
</dbReference>
<protein>
    <recommendedName>
        <fullName evidence="3">histidine kinase</fullName>
        <ecNumber evidence="3">2.7.13.3</ecNumber>
    </recommendedName>
</protein>
<dbReference type="GO" id="GO:0016036">
    <property type="term" value="P:cellular response to phosphate starvation"/>
    <property type="evidence" value="ECO:0007669"/>
    <property type="project" value="TreeGrafter"/>
</dbReference>
<dbReference type="RefSeq" id="WP_185762699.1">
    <property type="nucleotide sequence ID" value="NZ_CM017505.1"/>
</dbReference>
<dbReference type="GO" id="GO:0005886">
    <property type="term" value="C:plasma membrane"/>
    <property type="evidence" value="ECO:0007669"/>
    <property type="project" value="TreeGrafter"/>
</dbReference>
<dbReference type="Gene3D" id="3.30.565.10">
    <property type="entry name" value="Histidine kinase-like ATPase, C-terminal domain"/>
    <property type="match status" value="1"/>
</dbReference>
<dbReference type="Pfam" id="PF02518">
    <property type="entry name" value="HATPase_c"/>
    <property type="match status" value="1"/>
</dbReference>
<dbReference type="InterPro" id="IPR004358">
    <property type="entry name" value="Sig_transdc_His_kin-like_C"/>
</dbReference>
<evidence type="ECO:0000256" key="8">
    <source>
        <dbReference type="ARBA" id="ARBA00022840"/>
    </source>
</evidence>
<evidence type="ECO:0000256" key="9">
    <source>
        <dbReference type="ARBA" id="ARBA00023012"/>
    </source>
</evidence>
<dbReference type="EMBL" id="RIBP01000002">
    <property type="protein sequence ID" value="TRZ39388.1"/>
    <property type="molecule type" value="Genomic_DNA"/>
</dbReference>
<accession>A0A553SQX5</accession>
<keyword evidence="6" id="KW-0547">Nucleotide-binding</keyword>
<organism evidence="11">
    <name type="scientific">Niallia circulans</name>
    <name type="common">Bacillus circulans</name>
    <dbReference type="NCBI Taxonomy" id="1397"/>
    <lineage>
        <taxon>Bacteria</taxon>
        <taxon>Bacillati</taxon>
        <taxon>Bacillota</taxon>
        <taxon>Bacilli</taxon>
        <taxon>Bacillales</taxon>
        <taxon>Bacillaceae</taxon>
        <taxon>Niallia</taxon>
    </lineage>
</organism>
<sequence>MILKNLLSHNPEGTQIELEVSKGDMSEIKIKDNGIGMDEEVISRIFDRYYRGTSTGTLSGGTGLGMAIVKQIIKGH</sequence>
<keyword evidence="9" id="KW-0902">Two-component regulatory system</keyword>
<evidence type="ECO:0000256" key="3">
    <source>
        <dbReference type="ARBA" id="ARBA00012438"/>
    </source>
</evidence>
<dbReference type="EC" id="2.7.13.3" evidence="3"/>
<comment type="caution">
    <text evidence="11">The sequence shown here is derived from an EMBL/GenBank/DDBJ whole genome shotgun (WGS) entry which is preliminary data.</text>
</comment>
<geneLocation type="plasmid" evidence="11">
    <name>unnamed1</name>
</geneLocation>
<evidence type="ECO:0000256" key="6">
    <source>
        <dbReference type="ARBA" id="ARBA00022741"/>
    </source>
</evidence>
<comment type="catalytic activity">
    <reaction evidence="1">
        <text>ATP + protein L-histidine = ADP + protein N-phospho-L-histidine.</text>
        <dbReference type="EC" id="2.7.13.3"/>
    </reaction>
</comment>
<dbReference type="InterPro" id="IPR050351">
    <property type="entry name" value="BphY/WalK/GraS-like"/>
</dbReference>
<evidence type="ECO:0000256" key="2">
    <source>
        <dbReference type="ARBA" id="ARBA00004370"/>
    </source>
</evidence>
<dbReference type="PANTHER" id="PTHR45453">
    <property type="entry name" value="PHOSPHATE REGULON SENSOR PROTEIN PHOR"/>
    <property type="match status" value="1"/>
</dbReference>
<reference evidence="11" key="1">
    <citation type="submission" date="2018-10" db="EMBL/GenBank/DDBJ databases">
        <title>FDA dAtabase for Regulatory Grade micrObial Sequences (FDA-ARGOS): Supporting development and validation of Infectious Disease Dx tests.</title>
        <authorList>
            <person name="Minogue T."/>
            <person name="Wolcott M."/>
            <person name="Wasieloski L."/>
            <person name="Aguilar W."/>
            <person name="Moore D."/>
            <person name="Tallon L.J."/>
            <person name="Sadzewicz L."/>
            <person name="Sengamalay N."/>
            <person name="Ott S."/>
            <person name="Godinez A."/>
            <person name="Nagaraj S."/>
            <person name="Vavikolanu K."/>
            <person name="Vyas G."/>
            <person name="Nadendla S."/>
            <person name="Aluvathingal J."/>
            <person name="Sichtig H."/>
        </authorList>
    </citation>
    <scope>NUCLEOTIDE SEQUENCE</scope>
    <source>
        <strain evidence="11">FDAARGOS_343</strain>
        <plasmid evidence="11">unnamed1</plasmid>
    </source>
</reference>
<dbReference type="PROSITE" id="PS50109">
    <property type="entry name" value="HIS_KIN"/>
    <property type="match status" value="1"/>
</dbReference>
<evidence type="ECO:0000256" key="4">
    <source>
        <dbReference type="ARBA" id="ARBA00022553"/>
    </source>
</evidence>
<keyword evidence="7" id="KW-0418">Kinase</keyword>
<dbReference type="GO" id="GO:0005524">
    <property type="term" value="F:ATP binding"/>
    <property type="evidence" value="ECO:0007669"/>
    <property type="project" value="UniProtKB-KW"/>
</dbReference>
<evidence type="ECO:0000256" key="7">
    <source>
        <dbReference type="ARBA" id="ARBA00022777"/>
    </source>
</evidence>
<feature type="domain" description="Histidine kinase" evidence="10">
    <location>
        <begin position="1"/>
        <end position="76"/>
    </location>
</feature>
<proteinExistence type="predicted"/>
<evidence type="ECO:0000313" key="11">
    <source>
        <dbReference type="EMBL" id="TRZ39388.1"/>
    </source>
</evidence>